<keyword evidence="1" id="KW-0677">Repeat</keyword>
<dbReference type="SUPFAM" id="SSF48452">
    <property type="entry name" value="TPR-like"/>
    <property type="match status" value="1"/>
</dbReference>
<comment type="caution">
    <text evidence="5">The sequence shown here is derived from an EMBL/GenBank/DDBJ whole genome shotgun (WGS) entry which is preliminary data.</text>
</comment>
<dbReference type="InterPro" id="IPR011990">
    <property type="entry name" value="TPR-like_helical_dom_sf"/>
</dbReference>
<sequence length="683" mass="80731">MQLFRNNLKKSIYKIVIIFFILNNFLYANIIESQPQIIFELEKLEASNENLEIQVDFNKAVLHFRKGEYKDALRLFEKTSKVFEAPSLLNMGIIYYKQKDEKKAQEFFNKIYSKKTNLINQPYSFISSCYYLFEITKDDKYMLDLVTIFQNSKKLSEYNELITDIKDAILKELANRYLMIEDYENALGALNAMSYSLDLKKAMILIKLNNFQKASTILKKIREEEKNSEILNKVLWISAYSSLKQNNFEDAQEILDLINDRKKDFNVNIQMPLEIFFNKDLYTYKDYYKSIMKFDEDRMYDFIYYFAPFVFSDSKEIIYDSVKGFIYGKAQSVENLENMVEYNTKFIRLVKQDPIKRVNELKNIIKTDSKAYIYYNLALSYAQINDFTNAYKNFEKAYKLSPGNKLYSVMYLITANKISADIPEKQRAILDKNIKDSGGLYSYFAKELYKLFVNSTYNVVEASQSYEKTVFYKAIDFLKKMNNNENLSNHQLLEDYERDPFIYLLKLVQKNKNEDEYRYAARVQDAVTLKYNNNFLDSSLITSKYYIDILRAFGVFSRVDFNIDGNNNPSYLVTKAYSDLYLSKPLTSIETLKRLKDEFGYENRFTMYLSTASFLESLRPEEASIQISLIKAFYKDKDTDFLTAIQLLQNMNISSAKQFLVNKYNNPYIDFRIVGFEEFMLSL</sequence>
<dbReference type="PROSITE" id="PS50005">
    <property type="entry name" value="TPR"/>
    <property type="match status" value="2"/>
</dbReference>
<dbReference type="AlphaFoldDB" id="A0A1V9VD99"/>
<dbReference type="InterPro" id="IPR019734">
    <property type="entry name" value="TPR_rpt"/>
</dbReference>
<evidence type="ECO:0000256" key="2">
    <source>
        <dbReference type="ARBA" id="ARBA00022803"/>
    </source>
</evidence>
<keyword evidence="4" id="KW-1133">Transmembrane helix</keyword>
<dbReference type="PROSITE" id="PS50293">
    <property type="entry name" value="TPR_REGION"/>
    <property type="match status" value="1"/>
</dbReference>
<dbReference type="Gene3D" id="1.25.40.10">
    <property type="entry name" value="Tetratricopeptide repeat domain"/>
    <property type="match status" value="3"/>
</dbReference>
<evidence type="ECO:0000313" key="6">
    <source>
        <dbReference type="Proteomes" id="UP000192599"/>
    </source>
</evidence>
<protein>
    <recommendedName>
        <fullName evidence="7">Tetratricopeptide repeat protein</fullName>
    </recommendedName>
</protein>
<evidence type="ECO:0000313" key="5">
    <source>
        <dbReference type="EMBL" id="OQR42037.1"/>
    </source>
</evidence>
<proteinExistence type="predicted"/>
<evidence type="ECO:0000256" key="3">
    <source>
        <dbReference type="PROSITE-ProRule" id="PRU00339"/>
    </source>
</evidence>
<keyword evidence="4" id="KW-0472">Membrane</keyword>
<keyword evidence="2 3" id="KW-0802">TPR repeat</keyword>
<dbReference type="SMART" id="SM00028">
    <property type="entry name" value="TPR"/>
    <property type="match status" value="2"/>
</dbReference>
<feature type="transmembrane region" description="Helical" evidence="4">
    <location>
        <begin position="12"/>
        <end position="30"/>
    </location>
</feature>
<dbReference type="Pfam" id="PF07719">
    <property type="entry name" value="TPR_2"/>
    <property type="match status" value="1"/>
</dbReference>
<evidence type="ECO:0008006" key="7">
    <source>
        <dbReference type="Google" id="ProtNLM"/>
    </source>
</evidence>
<feature type="repeat" description="TPR" evidence="3">
    <location>
        <begin position="371"/>
        <end position="404"/>
    </location>
</feature>
<dbReference type="EMBL" id="LNTC01000013">
    <property type="protein sequence ID" value="OQR42037.1"/>
    <property type="molecule type" value="Genomic_DNA"/>
</dbReference>
<dbReference type="Pfam" id="PF13174">
    <property type="entry name" value="TPR_6"/>
    <property type="match status" value="1"/>
</dbReference>
<dbReference type="Proteomes" id="UP000192599">
    <property type="component" value="Unassembled WGS sequence"/>
</dbReference>
<gene>
    <name evidence="5" type="ORF">AS859_02030</name>
</gene>
<evidence type="ECO:0000256" key="4">
    <source>
        <dbReference type="SAM" id="Phobius"/>
    </source>
</evidence>
<reference evidence="5 6" key="1">
    <citation type="submission" date="2017-04" db="EMBL/GenBank/DDBJ databases">
        <title>Accumulation and expression of multiple antibiotic resistance genes in Arcobacter cryaerophilus that thrives in sewage.</title>
        <authorList>
            <person name="Millar J.A."/>
            <person name="Raghavan R."/>
        </authorList>
    </citation>
    <scope>NUCLEOTIDE SEQUENCE [LARGE SCALE GENOMIC DNA]</scope>
    <source>
        <strain evidence="5 6">AZT-1</strain>
    </source>
</reference>
<accession>A0A1V9VD99</accession>
<keyword evidence="4" id="KW-0812">Transmembrane</keyword>
<feature type="repeat" description="TPR" evidence="3">
    <location>
        <begin position="85"/>
        <end position="118"/>
    </location>
</feature>
<dbReference type="InterPro" id="IPR013105">
    <property type="entry name" value="TPR_2"/>
</dbReference>
<name>A0A1V9VD99_9BACT</name>
<organism evidence="5 6">
    <name type="scientific">Aliarcobacter cryaerophilus</name>
    <dbReference type="NCBI Taxonomy" id="28198"/>
    <lineage>
        <taxon>Bacteria</taxon>
        <taxon>Pseudomonadati</taxon>
        <taxon>Campylobacterota</taxon>
        <taxon>Epsilonproteobacteria</taxon>
        <taxon>Campylobacterales</taxon>
        <taxon>Arcobacteraceae</taxon>
        <taxon>Aliarcobacter</taxon>
    </lineage>
</organism>
<evidence type="ECO:0000256" key="1">
    <source>
        <dbReference type="ARBA" id="ARBA00022737"/>
    </source>
</evidence>